<dbReference type="InParanoid" id="Q75DS0"/>
<name>Q75DS0_EREGS</name>
<dbReference type="eggNOG" id="ENOG502S9NH">
    <property type="taxonomic scope" value="Eukaryota"/>
</dbReference>
<protein>
    <submittedName>
        <fullName evidence="1">ABR030Wp</fullName>
    </submittedName>
</protein>
<dbReference type="RefSeq" id="NP_982976.2">
    <property type="nucleotide sequence ID" value="NM_208329.2"/>
</dbReference>
<dbReference type="KEGG" id="ago:AGOS_ABR030W"/>
<dbReference type="AlphaFoldDB" id="Q75DS0"/>
<keyword evidence="2" id="KW-1185">Reference proteome</keyword>
<sequence length="369" mass="41055">MSIQLLKASEGSVITGYCVTNGLRYVIFAEVTYAKSKGVLKLFSVDNEKTITFNKPVEVGTEAAHDDAVLNKLAIIKVPVIRKNKVEKTDIVVINAGDGIQLMSLEQLFGLDDGDGVTAKWQLSHGQDRILSFEAKATTNGVIEIWFCTRLGQAMQVKYSVSSDKFHSFQQLMEVSDDSLNCMATGSEEYGSWEAKLGPLKAVAMACFDNSIYWLHEGTLERQSILSFEQANNNTLTSVAYVTVKRLTTTYVNYYCGSVTNIGCIMYKRSTRGDWDVVHTFRRPISKPESSPLLNCALHFDNVSEITIVSGTECGILCVWRYDYKAELELAVNHIKVGGEGDLVHGVQLLGSQRAYFLCNRSELRYVDL</sequence>
<accession>Q75DS0</accession>
<reference evidence="1 2" key="1">
    <citation type="journal article" date="2004" name="Science">
        <title>The Ashbya gossypii genome as a tool for mapping the ancient Saccharomyces cerevisiae genome.</title>
        <authorList>
            <person name="Dietrich F.S."/>
            <person name="Voegeli S."/>
            <person name="Brachat S."/>
            <person name="Lerch A."/>
            <person name="Gates K."/>
            <person name="Steiner S."/>
            <person name="Mohr C."/>
            <person name="Pohlmann R."/>
            <person name="Luedi P."/>
            <person name="Choi S."/>
            <person name="Wing R.A."/>
            <person name="Flavier A."/>
            <person name="Gaffney T.D."/>
            <person name="Philippsen P."/>
        </authorList>
    </citation>
    <scope>NUCLEOTIDE SEQUENCE [LARGE SCALE GENOMIC DNA]</scope>
    <source>
        <strain evidence="2">ATCC 10895 / CBS 109.51 / FGSC 9923 / NRRL Y-1056</strain>
    </source>
</reference>
<evidence type="ECO:0000313" key="2">
    <source>
        <dbReference type="Proteomes" id="UP000000591"/>
    </source>
</evidence>
<organism evidence="1 2">
    <name type="scientific">Eremothecium gossypii (strain ATCC 10895 / CBS 109.51 / FGSC 9923 / NRRL Y-1056)</name>
    <name type="common">Yeast</name>
    <name type="synonym">Ashbya gossypii</name>
    <dbReference type="NCBI Taxonomy" id="284811"/>
    <lineage>
        <taxon>Eukaryota</taxon>
        <taxon>Fungi</taxon>
        <taxon>Dikarya</taxon>
        <taxon>Ascomycota</taxon>
        <taxon>Saccharomycotina</taxon>
        <taxon>Saccharomycetes</taxon>
        <taxon>Saccharomycetales</taxon>
        <taxon>Saccharomycetaceae</taxon>
        <taxon>Eremothecium</taxon>
    </lineage>
</organism>
<dbReference type="EMBL" id="AE016815">
    <property type="protein sequence ID" value="AAS50800.2"/>
    <property type="molecule type" value="Genomic_DNA"/>
</dbReference>
<dbReference type="HOGENOM" id="CLU_696778_0_0_1"/>
<dbReference type="GeneID" id="4619068"/>
<reference evidence="2" key="2">
    <citation type="journal article" date="2013" name="G3 (Bethesda)">
        <title>Genomes of Ashbya fungi isolated from insects reveal four mating-type loci, numerous translocations, lack of transposons, and distinct gene duplications.</title>
        <authorList>
            <person name="Dietrich F.S."/>
            <person name="Voegeli S."/>
            <person name="Kuo S."/>
            <person name="Philippsen P."/>
        </authorList>
    </citation>
    <scope>GENOME REANNOTATION</scope>
    <source>
        <strain evidence="2">ATCC 10895 / CBS 109.51 / FGSC 9923 / NRRL Y-1056</strain>
    </source>
</reference>
<dbReference type="Proteomes" id="UP000000591">
    <property type="component" value="Chromosome II"/>
</dbReference>
<dbReference type="OMA" id="IEIWFCT"/>
<dbReference type="OrthoDB" id="4033799at2759"/>
<evidence type="ECO:0000313" key="1">
    <source>
        <dbReference type="EMBL" id="AAS50800.2"/>
    </source>
</evidence>
<gene>
    <name evidence="1" type="ORF">AGOS_ABR030W</name>
</gene>
<proteinExistence type="predicted"/>